<keyword evidence="2" id="KW-0812">Transmembrane</keyword>
<gene>
    <name evidence="3" type="ORF">jhhlp_005598</name>
</gene>
<sequence>MSSHLPCHFRDRPDESVLHQRQHHPDPVDPVTEPPLSQLYSFYKVLVRGTPLSPSHSTPNNHQQHHAAESDSAAPSPLVTVDSTSDSHSNPQSPSLNPSPSHTTGYFHSLFDYIVPTPTRSSRKDTHLRSTAPWSLPLASLQRSFVGTLCCPALPPFELNMSLRRRSGVPATPRVISPSPTPSESEASSYFPPVTRSAAKRAATPQPLEEITDEDEPPRSRKSRTRSRSPIETARIRRLTSRKASSSSAKRPDVVKPSEPLVSNGKITETNGHLAPPAPATPLGWSWRDFSRSPSPLGLIPIHRHWRTFVHKHEVPRKVLHVSIGFVTLWLYIRGTQTGAVAPWLMAALLPIATVDYLRFNFPAFNRIYVMLLGALMRESEYSGWNGVIFYLLGAWIVLYFFPKDVGIMGVLLLSWCDTAASTFGRLYGRYTPRICRGKSLAGSFAAFLVGVGTSWFFWGWLAPQTGPFLGDDAFPFMFKNVLRLPGIVSDALGLTDAQSSISGNLALAVISLWSGLVAAGSEAVDIFGWDDNLTIPVLSGIGIWGFLKVFG</sequence>
<feature type="transmembrane region" description="Helical" evidence="2">
    <location>
        <begin position="341"/>
        <end position="362"/>
    </location>
</feature>
<dbReference type="STRING" id="41688.A0A2N3N3I8"/>
<dbReference type="EMBL" id="NLAX01000701">
    <property type="protein sequence ID" value="PKS07001.1"/>
    <property type="molecule type" value="Genomic_DNA"/>
</dbReference>
<keyword evidence="4" id="KW-1185">Reference proteome</keyword>
<feature type="compositionally biased region" description="Basic and acidic residues" evidence="1">
    <location>
        <begin position="8"/>
        <end position="27"/>
    </location>
</feature>
<keyword evidence="2" id="KW-1133">Transmembrane helix</keyword>
<accession>A0A2N3N3I8</accession>
<protein>
    <recommendedName>
        <fullName evidence="5">Phosphatidate cytidylyltransferase</fullName>
    </recommendedName>
</protein>
<dbReference type="PANTHER" id="PTHR31303:SF1">
    <property type="entry name" value="CTP-DEPENDENT DIACYLGLYCEROL KINASE 1"/>
    <property type="match status" value="1"/>
</dbReference>
<evidence type="ECO:0000313" key="4">
    <source>
        <dbReference type="Proteomes" id="UP000233524"/>
    </source>
</evidence>
<organism evidence="3 4">
    <name type="scientific">Lomentospora prolificans</name>
    <dbReference type="NCBI Taxonomy" id="41688"/>
    <lineage>
        <taxon>Eukaryota</taxon>
        <taxon>Fungi</taxon>
        <taxon>Dikarya</taxon>
        <taxon>Ascomycota</taxon>
        <taxon>Pezizomycotina</taxon>
        <taxon>Sordariomycetes</taxon>
        <taxon>Hypocreomycetidae</taxon>
        <taxon>Microascales</taxon>
        <taxon>Microascaceae</taxon>
        <taxon>Lomentospora</taxon>
    </lineage>
</organism>
<dbReference type="GO" id="GO:0004143">
    <property type="term" value="F:ATP-dependent diacylglycerol kinase activity"/>
    <property type="evidence" value="ECO:0007669"/>
    <property type="project" value="InterPro"/>
</dbReference>
<feature type="transmembrane region" description="Helical" evidence="2">
    <location>
        <begin position="441"/>
        <end position="462"/>
    </location>
</feature>
<keyword evidence="2" id="KW-0472">Membrane</keyword>
<dbReference type="GO" id="GO:0005789">
    <property type="term" value="C:endoplasmic reticulum membrane"/>
    <property type="evidence" value="ECO:0007669"/>
    <property type="project" value="TreeGrafter"/>
</dbReference>
<dbReference type="Proteomes" id="UP000233524">
    <property type="component" value="Unassembled WGS sequence"/>
</dbReference>
<dbReference type="PANTHER" id="PTHR31303">
    <property type="entry name" value="CTP-DEPENDENT DIACYLGLYCEROL KINASE 1"/>
    <property type="match status" value="1"/>
</dbReference>
<dbReference type="InterPro" id="IPR037997">
    <property type="entry name" value="Dgk1-like"/>
</dbReference>
<feature type="transmembrane region" description="Helical" evidence="2">
    <location>
        <begin position="383"/>
        <end position="402"/>
    </location>
</feature>
<dbReference type="GO" id="GO:0006654">
    <property type="term" value="P:phosphatidic acid biosynthetic process"/>
    <property type="evidence" value="ECO:0007669"/>
    <property type="project" value="TreeGrafter"/>
</dbReference>
<dbReference type="VEuPathDB" id="FungiDB:jhhlp_005598"/>
<dbReference type="AlphaFoldDB" id="A0A2N3N3I8"/>
<name>A0A2N3N3I8_9PEZI</name>
<feature type="region of interest" description="Disordered" evidence="1">
    <location>
        <begin position="1"/>
        <end position="35"/>
    </location>
</feature>
<feature type="region of interest" description="Disordered" evidence="1">
    <location>
        <begin position="170"/>
        <end position="278"/>
    </location>
</feature>
<feature type="compositionally biased region" description="Polar residues" evidence="1">
    <location>
        <begin position="52"/>
        <end position="62"/>
    </location>
</feature>
<dbReference type="InParanoid" id="A0A2N3N3I8"/>
<evidence type="ECO:0008006" key="5">
    <source>
        <dbReference type="Google" id="ProtNLM"/>
    </source>
</evidence>
<proteinExistence type="predicted"/>
<feature type="transmembrane region" description="Helical" evidence="2">
    <location>
        <begin position="534"/>
        <end position="551"/>
    </location>
</feature>
<dbReference type="OrthoDB" id="5673at2759"/>
<reference evidence="3 4" key="1">
    <citation type="journal article" date="2017" name="G3 (Bethesda)">
        <title>First Draft Genome Sequence of the Pathogenic Fungus Lomentospora prolificans (Formerly Scedosporium prolificans).</title>
        <authorList>
            <person name="Luo R."/>
            <person name="Zimin A."/>
            <person name="Workman R."/>
            <person name="Fan Y."/>
            <person name="Pertea G."/>
            <person name="Grossman N."/>
            <person name="Wear M.P."/>
            <person name="Jia B."/>
            <person name="Miller H."/>
            <person name="Casadevall A."/>
            <person name="Timp W."/>
            <person name="Zhang S.X."/>
            <person name="Salzberg S.L."/>
        </authorList>
    </citation>
    <scope>NUCLEOTIDE SEQUENCE [LARGE SCALE GENOMIC DNA]</scope>
    <source>
        <strain evidence="3 4">JHH-5317</strain>
    </source>
</reference>
<feature type="transmembrane region" description="Helical" evidence="2">
    <location>
        <begin position="408"/>
        <end position="429"/>
    </location>
</feature>
<evidence type="ECO:0000256" key="1">
    <source>
        <dbReference type="SAM" id="MobiDB-lite"/>
    </source>
</evidence>
<feature type="region of interest" description="Disordered" evidence="1">
    <location>
        <begin position="51"/>
        <end position="102"/>
    </location>
</feature>
<evidence type="ECO:0000313" key="3">
    <source>
        <dbReference type="EMBL" id="PKS07001.1"/>
    </source>
</evidence>
<feature type="compositionally biased region" description="Low complexity" evidence="1">
    <location>
        <begin position="87"/>
        <end position="102"/>
    </location>
</feature>
<comment type="caution">
    <text evidence="3">The sequence shown here is derived from an EMBL/GenBank/DDBJ whole genome shotgun (WGS) entry which is preliminary data.</text>
</comment>
<evidence type="ECO:0000256" key="2">
    <source>
        <dbReference type="SAM" id="Phobius"/>
    </source>
</evidence>